<accession>A0A9W4QY12</accession>
<dbReference type="InterPro" id="IPR023401">
    <property type="entry name" value="ODC_N"/>
</dbReference>
<dbReference type="GO" id="GO:0016491">
    <property type="term" value="F:oxidoreductase activity"/>
    <property type="evidence" value="ECO:0007669"/>
    <property type="project" value="UniProtKB-KW"/>
</dbReference>
<dbReference type="SUPFAM" id="SSF51735">
    <property type="entry name" value="NAD(P)-binding Rossmann-fold domains"/>
    <property type="match status" value="1"/>
</dbReference>
<reference evidence="2" key="1">
    <citation type="submission" date="2022-07" db="EMBL/GenBank/DDBJ databases">
        <authorList>
            <person name="Criscuolo A."/>
        </authorList>
    </citation>
    <scope>NUCLEOTIDE SEQUENCE</scope>
    <source>
        <strain evidence="2">CIP111854</strain>
    </source>
</reference>
<dbReference type="Gene3D" id="3.40.50.720">
    <property type="entry name" value="NAD(P)-binding Rossmann-like Domain"/>
    <property type="match status" value="1"/>
</dbReference>
<protein>
    <submittedName>
        <fullName evidence="2">Delta(1)-pyrroline-2-carboxylate reductase</fullName>
        <ecNumber evidence="2">1.5.1.49</ecNumber>
    </submittedName>
</protein>
<proteinExistence type="inferred from homology"/>
<dbReference type="EMBL" id="CAMAPC010000007">
    <property type="protein sequence ID" value="CAH9058359.1"/>
    <property type="molecule type" value="Genomic_DNA"/>
</dbReference>
<evidence type="ECO:0000313" key="2">
    <source>
        <dbReference type="EMBL" id="CAH9058359.1"/>
    </source>
</evidence>
<name>A0A9W4QY12_9GAMM</name>
<keyword evidence="3" id="KW-1185">Reference proteome</keyword>
<dbReference type="FunFam" id="3.40.50.720:FF:000311">
    <property type="entry name" value="Ornithine cyclodeaminase"/>
    <property type="match status" value="1"/>
</dbReference>
<keyword evidence="2" id="KW-0560">Oxidoreductase</keyword>
<evidence type="ECO:0000256" key="1">
    <source>
        <dbReference type="ARBA" id="ARBA00008903"/>
    </source>
</evidence>
<sequence length="309" mass="34203">MQVITEEQVHRCLSFKTLIESLKLGFSMPAGTPPRHVYELDSKTHDAFAVLPAWNEQYIAVKAFTYFPNNAEQGYQSLYSKLMLFKRDFGEPLALIDGSSVTLWRTAAVSALASQYLSRTDARHLVFFGSGNLAEYMIKAHISVRPIEKVTIIARNTKKAEQLCSCLSTQYKDVEFFLGVSDEQTLASADIVSCATGSATPLFDGAWLSPGTHIDLIGNHHKDGRECDSATITRSTVFVDSKVNVLNEAGELLIPISEGEFDARNVVAQLSEMNQLNYVRDKEQITLFKSVGMALSDLLSAGLVYRLNC</sequence>
<dbReference type="InterPro" id="IPR003462">
    <property type="entry name" value="ODC_Mu_crystall"/>
</dbReference>
<dbReference type="Proteomes" id="UP001152467">
    <property type="component" value="Unassembled WGS sequence"/>
</dbReference>
<organism evidence="2 3">
    <name type="scientific">Pseudoalteromonas holothuriae</name>
    <dbReference type="NCBI Taxonomy" id="2963714"/>
    <lineage>
        <taxon>Bacteria</taxon>
        <taxon>Pseudomonadati</taxon>
        <taxon>Pseudomonadota</taxon>
        <taxon>Gammaproteobacteria</taxon>
        <taxon>Alteromonadales</taxon>
        <taxon>Pseudoalteromonadaceae</taxon>
        <taxon>Pseudoalteromonas</taxon>
    </lineage>
</organism>
<comment type="caution">
    <text evidence="2">The sequence shown here is derived from an EMBL/GenBank/DDBJ whole genome shotgun (WGS) entry which is preliminary data.</text>
</comment>
<dbReference type="Pfam" id="PF02423">
    <property type="entry name" value="OCD_Mu_crystall"/>
    <property type="match status" value="1"/>
</dbReference>
<dbReference type="PANTHER" id="PTHR13812:SF19">
    <property type="entry name" value="KETIMINE REDUCTASE MU-CRYSTALLIN"/>
    <property type="match status" value="1"/>
</dbReference>
<dbReference type="NCBIfam" id="NF004793">
    <property type="entry name" value="PRK06141.1"/>
    <property type="match status" value="1"/>
</dbReference>
<dbReference type="AlphaFoldDB" id="A0A9W4QY12"/>
<dbReference type="EC" id="1.5.1.49" evidence="2"/>
<gene>
    <name evidence="2" type="primary">lhpI</name>
    <name evidence="2" type="ORF">PSECIP111854_02186</name>
</gene>
<evidence type="ECO:0000313" key="3">
    <source>
        <dbReference type="Proteomes" id="UP001152467"/>
    </source>
</evidence>
<dbReference type="InterPro" id="IPR036291">
    <property type="entry name" value="NAD(P)-bd_dom_sf"/>
</dbReference>
<comment type="similarity">
    <text evidence="1">Belongs to the ornithine cyclodeaminase/mu-crystallin family.</text>
</comment>
<dbReference type="PANTHER" id="PTHR13812">
    <property type="entry name" value="KETIMINE REDUCTASE MU-CRYSTALLIN"/>
    <property type="match status" value="1"/>
</dbReference>
<dbReference type="GO" id="GO:0005737">
    <property type="term" value="C:cytoplasm"/>
    <property type="evidence" value="ECO:0007669"/>
    <property type="project" value="TreeGrafter"/>
</dbReference>
<dbReference type="RefSeq" id="WP_261626402.1">
    <property type="nucleotide sequence ID" value="NZ_CAMAPC010000007.1"/>
</dbReference>
<dbReference type="Gene3D" id="3.30.1780.10">
    <property type="entry name" value="ornithine cyclodeaminase, domain 1"/>
    <property type="match status" value="1"/>
</dbReference>
<dbReference type="GO" id="GO:0019752">
    <property type="term" value="P:carboxylic acid metabolic process"/>
    <property type="evidence" value="ECO:0007669"/>
    <property type="project" value="UniProtKB-ARBA"/>
</dbReference>
<dbReference type="PIRSF" id="PIRSF001439">
    <property type="entry name" value="CryM"/>
    <property type="match status" value="1"/>
</dbReference>